<protein>
    <submittedName>
        <fullName evidence="3">Uncharacterized protein</fullName>
    </submittedName>
</protein>
<feature type="compositionally biased region" description="Pro residues" evidence="2">
    <location>
        <begin position="129"/>
        <end position="140"/>
    </location>
</feature>
<proteinExistence type="predicted"/>
<feature type="coiled-coil region" evidence="1">
    <location>
        <begin position="147"/>
        <end position="174"/>
    </location>
</feature>
<sequence length="254" mass="28091">MPDFSAAVIGVRMIGGERGGLRSVSHSCLLSPLGYGGTERYCYGVTDDIPDNKGNVWMKIRGGAVTLNHPTKWEECSVCFTVHPNVEIVRLLLVYGARITDFELDAARKNPNPDFLRTLQSHQRKPYSRPAPLPDLPPVPSPLELATAALTAQIRELEDRLAALHMNVQAKEARNQSASSSVLNCQLPSQVFTRDQRWDYSRQLSTFTSNHSYHQRRSAALNERNGSLQIRNVALMRVPAGSSASLPCPTLTIV</sequence>
<dbReference type="AlphaFoldDB" id="A0A139AYJ5"/>
<name>A0A139AYJ5_GONPJ</name>
<gene>
    <name evidence="3" type="ORF">M427DRAFT_51148</name>
</gene>
<organism evidence="3 4">
    <name type="scientific">Gonapodya prolifera (strain JEL478)</name>
    <name type="common">Monoblepharis prolifera</name>
    <dbReference type="NCBI Taxonomy" id="1344416"/>
    <lineage>
        <taxon>Eukaryota</taxon>
        <taxon>Fungi</taxon>
        <taxon>Fungi incertae sedis</taxon>
        <taxon>Chytridiomycota</taxon>
        <taxon>Chytridiomycota incertae sedis</taxon>
        <taxon>Monoblepharidomycetes</taxon>
        <taxon>Monoblepharidales</taxon>
        <taxon>Gonapodyaceae</taxon>
        <taxon>Gonapodya</taxon>
    </lineage>
</organism>
<reference evidence="3 4" key="1">
    <citation type="journal article" date="2015" name="Genome Biol. Evol.">
        <title>Phylogenomic analyses indicate that early fungi evolved digesting cell walls of algal ancestors of land plants.</title>
        <authorList>
            <person name="Chang Y."/>
            <person name="Wang S."/>
            <person name="Sekimoto S."/>
            <person name="Aerts A.L."/>
            <person name="Choi C."/>
            <person name="Clum A."/>
            <person name="LaButti K.M."/>
            <person name="Lindquist E.A."/>
            <person name="Yee Ngan C."/>
            <person name="Ohm R.A."/>
            <person name="Salamov A.A."/>
            <person name="Grigoriev I.V."/>
            <person name="Spatafora J.W."/>
            <person name="Berbee M.L."/>
        </authorList>
    </citation>
    <scope>NUCLEOTIDE SEQUENCE [LARGE SCALE GENOMIC DNA]</scope>
    <source>
        <strain evidence="3 4">JEL478</strain>
    </source>
</reference>
<evidence type="ECO:0000256" key="2">
    <source>
        <dbReference type="SAM" id="MobiDB-lite"/>
    </source>
</evidence>
<dbReference type="Proteomes" id="UP000070544">
    <property type="component" value="Unassembled WGS sequence"/>
</dbReference>
<evidence type="ECO:0000313" key="3">
    <source>
        <dbReference type="EMBL" id="KXS21770.1"/>
    </source>
</evidence>
<evidence type="ECO:0000313" key="4">
    <source>
        <dbReference type="Proteomes" id="UP000070544"/>
    </source>
</evidence>
<keyword evidence="1" id="KW-0175">Coiled coil</keyword>
<accession>A0A139AYJ5</accession>
<dbReference type="EMBL" id="KQ965732">
    <property type="protein sequence ID" value="KXS21770.1"/>
    <property type="molecule type" value="Genomic_DNA"/>
</dbReference>
<keyword evidence="4" id="KW-1185">Reference proteome</keyword>
<feature type="region of interest" description="Disordered" evidence="2">
    <location>
        <begin position="121"/>
        <end position="140"/>
    </location>
</feature>
<evidence type="ECO:0000256" key="1">
    <source>
        <dbReference type="SAM" id="Coils"/>
    </source>
</evidence>